<reference evidence="1 2" key="1">
    <citation type="submission" date="2021-06" db="EMBL/GenBank/DDBJ databases">
        <title>Caerostris darwini draft genome.</title>
        <authorList>
            <person name="Kono N."/>
            <person name="Arakawa K."/>
        </authorList>
    </citation>
    <scope>NUCLEOTIDE SEQUENCE [LARGE SCALE GENOMIC DNA]</scope>
</reference>
<name>A0AAV4UJ82_9ARAC</name>
<sequence>MFRFIKNICTNTCSICRQPLNSFHVRHTLHPRSPKTVHQSGDMKQINLRLVSPRFPPTEHKMCGLAVEEQIPWPDIRRSLEECPGSDFCRSRPTPVARWHPPCLATAGSLPVKKSGASSCQKVGRPRSLTFLPESWFIKYGS</sequence>
<comment type="caution">
    <text evidence="1">The sequence shown here is derived from an EMBL/GenBank/DDBJ whole genome shotgun (WGS) entry which is preliminary data.</text>
</comment>
<protein>
    <submittedName>
        <fullName evidence="1">Uncharacterized protein</fullName>
    </submittedName>
</protein>
<organism evidence="1 2">
    <name type="scientific">Caerostris darwini</name>
    <dbReference type="NCBI Taxonomy" id="1538125"/>
    <lineage>
        <taxon>Eukaryota</taxon>
        <taxon>Metazoa</taxon>
        <taxon>Ecdysozoa</taxon>
        <taxon>Arthropoda</taxon>
        <taxon>Chelicerata</taxon>
        <taxon>Arachnida</taxon>
        <taxon>Araneae</taxon>
        <taxon>Araneomorphae</taxon>
        <taxon>Entelegynae</taxon>
        <taxon>Araneoidea</taxon>
        <taxon>Araneidae</taxon>
        <taxon>Caerostris</taxon>
    </lineage>
</organism>
<evidence type="ECO:0000313" key="2">
    <source>
        <dbReference type="Proteomes" id="UP001054837"/>
    </source>
</evidence>
<dbReference type="EMBL" id="BPLQ01011424">
    <property type="protein sequence ID" value="GIY57823.1"/>
    <property type="molecule type" value="Genomic_DNA"/>
</dbReference>
<evidence type="ECO:0000313" key="1">
    <source>
        <dbReference type="EMBL" id="GIY57823.1"/>
    </source>
</evidence>
<proteinExistence type="predicted"/>
<dbReference type="AlphaFoldDB" id="A0AAV4UJ82"/>
<keyword evidence="2" id="KW-1185">Reference proteome</keyword>
<gene>
    <name evidence="1" type="ORF">CDAR_576391</name>
</gene>
<accession>A0AAV4UJ82</accession>
<dbReference type="Proteomes" id="UP001054837">
    <property type="component" value="Unassembled WGS sequence"/>
</dbReference>